<evidence type="ECO:0000313" key="3">
    <source>
        <dbReference type="Proteomes" id="UP001230156"/>
    </source>
</evidence>
<keyword evidence="1" id="KW-0732">Signal</keyword>
<evidence type="ECO:0000256" key="1">
    <source>
        <dbReference type="SAM" id="SignalP"/>
    </source>
</evidence>
<feature type="chain" id="PRO_5047532869" evidence="1">
    <location>
        <begin position="32"/>
        <end position="313"/>
    </location>
</feature>
<dbReference type="RefSeq" id="WP_379955960.1">
    <property type="nucleotide sequence ID" value="NZ_JAUYVI010000004.1"/>
</dbReference>
<evidence type="ECO:0000313" key="2">
    <source>
        <dbReference type="EMBL" id="MDQ7248479.1"/>
    </source>
</evidence>
<keyword evidence="3" id="KW-1185">Reference proteome</keyword>
<dbReference type="Proteomes" id="UP001230156">
    <property type="component" value="Unassembled WGS sequence"/>
</dbReference>
<gene>
    <name evidence="2" type="ORF">Q8A70_12415</name>
</gene>
<sequence>MKTSQIGKTRCLLAASAIALAAYVAVPAVQADTTTTTTTPAYQPWSGATGQQLKSLIADLKAKIAAAEQSQAASPDFLADLKALVTKYEALQISGQGQGTPSGMAPGTQVFTDTFADGNYTANPAWKVSAGTWTVDPNGNNRGLNSKVRPQKLNINNVLGALLNSQSGSTSEQNQFASIYTPVKIPNAFALKVTFTSKDKQGALNLGVYQGSSGSTMYRVVYQPGAAPGIAIQKVTSQGATTLGSYNSTVNLEDGSPHTLVFSRDAKGNMKATLDEQSVATAKDTSLTGDMTGLLFINSGGAYYMREVTVVSN</sequence>
<comment type="caution">
    <text evidence="2">The sequence shown here is derived from an EMBL/GenBank/DDBJ whole genome shotgun (WGS) entry which is preliminary data.</text>
</comment>
<accession>A0ABU0YLA0</accession>
<name>A0ABU0YLA0_9PROT</name>
<dbReference type="EMBL" id="JAUYVI010000004">
    <property type="protein sequence ID" value="MDQ7248479.1"/>
    <property type="molecule type" value="Genomic_DNA"/>
</dbReference>
<organism evidence="2 3">
    <name type="scientific">Dongia sedimenti</name>
    <dbReference type="NCBI Taxonomy" id="3064282"/>
    <lineage>
        <taxon>Bacteria</taxon>
        <taxon>Pseudomonadati</taxon>
        <taxon>Pseudomonadota</taxon>
        <taxon>Alphaproteobacteria</taxon>
        <taxon>Rhodospirillales</taxon>
        <taxon>Dongiaceae</taxon>
        <taxon>Dongia</taxon>
    </lineage>
</organism>
<proteinExistence type="predicted"/>
<reference evidence="3" key="1">
    <citation type="submission" date="2023-08" db="EMBL/GenBank/DDBJ databases">
        <title>Rhodospirillaceae gen. nov., a novel taxon isolated from the Yangtze River Yuezi River estuary sludge.</title>
        <authorList>
            <person name="Ruan L."/>
        </authorList>
    </citation>
    <scope>NUCLEOTIDE SEQUENCE [LARGE SCALE GENOMIC DNA]</scope>
    <source>
        <strain evidence="3">R-7</strain>
    </source>
</reference>
<protein>
    <submittedName>
        <fullName evidence="2">Uncharacterized protein</fullName>
    </submittedName>
</protein>
<dbReference type="Gene3D" id="2.60.120.560">
    <property type="entry name" value="Exo-inulinase, domain 1"/>
    <property type="match status" value="1"/>
</dbReference>
<feature type="signal peptide" evidence="1">
    <location>
        <begin position="1"/>
        <end position="31"/>
    </location>
</feature>